<comment type="caution">
    <text evidence="1">The sequence shown here is derived from an EMBL/GenBank/DDBJ whole genome shotgun (WGS) entry which is preliminary data.</text>
</comment>
<keyword evidence="2" id="KW-1185">Reference proteome</keyword>
<dbReference type="GO" id="GO:0003677">
    <property type="term" value="F:DNA binding"/>
    <property type="evidence" value="ECO:0007669"/>
    <property type="project" value="InterPro"/>
</dbReference>
<proteinExistence type="predicted"/>
<dbReference type="RefSeq" id="WP_067892892.1">
    <property type="nucleotide sequence ID" value="NZ_VSFG01000001.1"/>
</dbReference>
<reference evidence="1 2" key="1">
    <citation type="submission" date="2019-08" db="EMBL/GenBank/DDBJ databases">
        <title>Actinomadura sp. nov. CYP1-5 isolated from mountain soil.</title>
        <authorList>
            <person name="Songsumanus A."/>
            <person name="Kuncharoen N."/>
            <person name="Kudo T."/>
            <person name="Yuki M."/>
            <person name="Igarashi Y."/>
            <person name="Tanasupawat S."/>
        </authorList>
    </citation>
    <scope>NUCLEOTIDE SEQUENCE [LARGE SCALE GENOMIC DNA]</scope>
    <source>
        <strain evidence="1 2">JCM 14158</strain>
    </source>
</reference>
<dbReference type="EMBL" id="VSFG01000001">
    <property type="protein sequence ID" value="TYB47800.1"/>
    <property type="molecule type" value="Genomic_DNA"/>
</dbReference>
<evidence type="ECO:0000313" key="1">
    <source>
        <dbReference type="EMBL" id="TYB47800.1"/>
    </source>
</evidence>
<dbReference type="SUPFAM" id="SSF47413">
    <property type="entry name" value="lambda repressor-like DNA-binding domains"/>
    <property type="match status" value="1"/>
</dbReference>
<sequence>MAAIAPDRIATSQDLAEQLALLAARYPHGIHRLAADAGLGAGTVHALITGGTALPRVRTLENLVRACGQNLGPWLRPGNGW</sequence>
<dbReference type="InterPro" id="IPR010982">
    <property type="entry name" value="Lambda_DNA-bd_dom_sf"/>
</dbReference>
<protein>
    <recommendedName>
        <fullName evidence="3">Helix-turn-helix transcriptional regulator</fullName>
    </recommendedName>
</protein>
<evidence type="ECO:0008006" key="3">
    <source>
        <dbReference type="Google" id="ProtNLM"/>
    </source>
</evidence>
<name>A0A5D0NSX6_9ACTN</name>
<evidence type="ECO:0000313" key="2">
    <source>
        <dbReference type="Proteomes" id="UP000323380"/>
    </source>
</evidence>
<dbReference type="Proteomes" id="UP000323380">
    <property type="component" value="Unassembled WGS sequence"/>
</dbReference>
<accession>A0A5D0NSX6</accession>
<dbReference type="AlphaFoldDB" id="A0A5D0NSX6"/>
<organism evidence="1 2">
    <name type="scientific">Actinomadura chibensis</name>
    <dbReference type="NCBI Taxonomy" id="392828"/>
    <lineage>
        <taxon>Bacteria</taxon>
        <taxon>Bacillati</taxon>
        <taxon>Actinomycetota</taxon>
        <taxon>Actinomycetes</taxon>
        <taxon>Streptosporangiales</taxon>
        <taxon>Thermomonosporaceae</taxon>
        <taxon>Actinomadura</taxon>
    </lineage>
</organism>
<gene>
    <name evidence="1" type="ORF">FXF69_00640</name>
</gene>